<reference evidence="5" key="2">
    <citation type="journal article" date="2014" name="Genetics">
        <title>Maintaining two mating types: Structure of the mating type locus and its role in heterokaryosis in Podospora anserina.</title>
        <authorList>
            <person name="Grognet P."/>
            <person name="Bidard F."/>
            <person name="Kuchly C."/>
            <person name="Tong L.C.H."/>
            <person name="Coppin E."/>
            <person name="Benkhali J.A."/>
            <person name="Couloux A."/>
            <person name="Wincker P."/>
            <person name="Debuchy R."/>
            <person name="Silar P."/>
        </authorList>
    </citation>
    <scope>GENOME REANNOTATION</scope>
    <source>
        <strain evidence="5">S / ATCC MYA-4624 / DSM 980 / FGSC 10383</strain>
    </source>
</reference>
<evidence type="ECO:0000256" key="3">
    <source>
        <dbReference type="SAM" id="SignalP"/>
    </source>
</evidence>
<keyword evidence="2" id="KW-0812">Transmembrane</keyword>
<feature type="region of interest" description="Disordered" evidence="1">
    <location>
        <begin position="427"/>
        <end position="511"/>
    </location>
</feature>
<feature type="region of interest" description="Disordered" evidence="1">
    <location>
        <begin position="287"/>
        <end position="377"/>
    </location>
</feature>
<proteinExistence type="predicted"/>
<evidence type="ECO:0008006" key="6">
    <source>
        <dbReference type="Google" id="ProtNLM"/>
    </source>
</evidence>
<feature type="transmembrane region" description="Helical" evidence="2">
    <location>
        <begin position="259"/>
        <end position="280"/>
    </location>
</feature>
<name>A0A090CBY1_PODAN</name>
<evidence type="ECO:0000313" key="4">
    <source>
        <dbReference type="EMBL" id="CDP25040.1"/>
    </source>
</evidence>
<evidence type="ECO:0000256" key="1">
    <source>
        <dbReference type="SAM" id="MobiDB-lite"/>
    </source>
</evidence>
<feature type="chain" id="PRO_5001853482" description="Mid2 domain-containing protein" evidence="3">
    <location>
        <begin position="23"/>
        <end position="511"/>
    </location>
</feature>
<dbReference type="Proteomes" id="UP000001197">
    <property type="component" value="Chromosome 2"/>
</dbReference>
<keyword evidence="5" id="KW-1185">Reference proteome</keyword>
<sequence length="511" mass="52786">MVTSIIARALIAAMFVVRDVRAAVPSTTTSHERFAAIETSPPHEGYLMPRAFYAIPGFPMEKRQVGCPQDDMHPCGELGPPGERFCCPNNQYCIINSTNPSEAACCRIGSTCDSPCAADKYQCLVTVTRTSSNTPVTTTSSACCRRQCPQISYYGCPLDFGGACCRHGQTCGTSFLCLNTIAPSTPPLLTPVPSGCTQGQITCASSLGGGCCPNTLACSQSDGSPVCAMTTVIPTGSDISSIDRNEANVSNDLSVGAKAGIAVGVVIAAGILIGAATWYWHRRHKGRTQAGTATSASGVPRFIGGTEDGRGGPAASEVQSGRVPFGTQEYTGPEARPGPYSDPSPPDNLGGYYPNGGGGGYVGSPNPQSASTTPGIDQQAYFPNMMSPIPAPSANFTGQGVPVMPNDPGEIQRPVEIAEGGVRRQATTATGGTGIGSVSGVTESDVGQGGGVQRSDSARFELYGSDPGQLSPMSLADERFYTPDERPQGQGGEGQQGGQGGRSWFQGGYGR</sequence>
<dbReference type="EMBL" id="FO904937">
    <property type="protein sequence ID" value="CDP25040.1"/>
    <property type="molecule type" value="Genomic_DNA"/>
</dbReference>
<keyword evidence="3" id="KW-0732">Signal</keyword>
<dbReference type="AlphaFoldDB" id="A0A090CBY1"/>
<feature type="compositionally biased region" description="Gly residues" evidence="1">
    <location>
        <begin position="489"/>
        <end position="511"/>
    </location>
</feature>
<evidence type="ECO:0000313" key="5">
    <source>
        <dbReference type="Proteomes" id="UP000001197"/>
    </source>
</evidence>
<evidence type="ECO:0000256" key="2">
    <source>
        <dbReference type="SAM" id="Phobius"/>
    </source>
</evidence>
<keyword evidence="2" id="KW-0472">Membrane</keyword>
<protein>
    <recommendedName>
        <fullName evidence="6">Mid2 domain-containing protein</fullName>
    </recommendedName>
</protein>
<organism evidence="4 5">
    <name type="scientific">Podospora anserina (strain S / ATCC MYA-4624 / DSM 980 / FGSC 10383)</name>
    <name type="common">Pleurage anserina</name>
    <dbReference type="NCBI Taxonomy" id="515849"/>
    <lineage>
        <taxon>Eukaryota</taxon>
        <taxon>Fungi</taxon>
        <taxon>Dikarya</taxon>
        <taxon>Ascomycota</taxon>
        <taxon>Pezizomycotina</taxon>
        <taxon>Sordariomycetes</taxon>
        <taxon>Sordariomycetidae</taxon>
        <taxon>Sordariales</taxon>
        <taxon>Podosporaceae</taxon>
        <taxon>Podospora</taxon>
        <taxon>Podospora anserina</taxon>
    </lineage>
</organism>
<dbReference type="InParanoid" id="A0A090CBY1"/>
<accession>A0A090CBY1</accession>
<feature type="compositionally biased region" description="Basic and acidic residues" evidence="1">
    <location>
        <begin position="476"/>
        <end position="487"/>
    </location>
</feature>
<feature type="compositionally biased region" description="Gly residues" evidence="1">
    <location>
        <begin position="353"/>
        <end position="362"/>
    </location>
</feature>
<keyword evidence="2" id="KW-1133">Transmembrane helix</keyword>
<reference evidence="4 5" key="1">
    <citation type="journal article" date="2008" name="Genome Biol.">
        <title>The genome sequence of the model ascomycete fungus Podospora anserina.</title>
        <authorList>
            <person name="Espagne E."/>
            <person name="Lespinet O."/>
            <person name="Malagnac F."/>
            <person name="Da Silva C."/>
            <person name="Jaillon O."/>
            <person name="Porcel B.M."/>
            <person name="Couloux A."/>
            <person name="Aury J.-M."/>
            <person name="Segurens B."/>
            <person name="Poulain J."/>
            <person name="Anthouard V."/>
            <person name="Grossetete S."/>
            <person name="Khalili H."/>
            <person name="Coppin E."/>
            <person name="Dequard-Chablat M."/>
            <person name="Picard M."/>
            <person name="Contamine V."/>
            <person name="Arnaise S."/>
            <person name="Bourdais A."/>
            <person name="Berteaux-Lecellier V."/>
            <person name="Gautheret D."/>
            <person name="de Vries R.P."/>
            <person name="Battaglia E."/>
            <person name="Coutinho P.M."/>
            <person name="Danchin E.G.J."/>
            <person name="Henrissat B."/>
            <person name="El Khoury R."/>
            <person name="Sainsard-Chanet A."/>
            <person name="Boivin A."/>
            <person name="Pinan-Lucarre B."/>
            <person name="Sellem C.H."/>
            <person name="Debuchy R."/>
            <person name="Wincker P."/>
            <person name="Weissenbach J."/>
            <person name="Silar P."/>
        </authorList>
    </citation>
    <scope>NUCLEOTIDE SEQUENCE [LARGE SCALE GENOMIC DNA]</scope>
    <source>
        <strain evidence="5">S / ATCC MYA-4624 / DSM 980 / FGSC 10383</strain>
    </source>
</reference>
<feature type="signal peptide" evidence="3">
    <location>
        <begin position="1"/>
        <end position="22"/>
    </location>
</feature>
<dbReference type="eggNOG" id="ENOG502RJED">
    <property type="taxonomic scope" value="Eukaryota"/>
</dbReference>